<reference evidence="1" key="1">
    <citation type="submission" date="2021-10" db="EMBL/GenBank/DDBJ databases">
        <authorList>
            <person name="Mesa V."/>
        </authorList>
    </citation>
    <scope>NUCLEOTIDE SEQUENCE</scope>
    <source>
        <strain evidence="1">CC3_PB</strain>
    </source>
</reference>
<organism evidence="1 2">
    <name type="scientific">Clostridium neonatale</name>
    <dbReference type="NCBI Taxonomy" id="137838"/>
    <lineage>
        <taxon>Bacteria</taxon>
        <taxon>Bacillati</taxon>
        <taxon>Bacillota</taxon>
        <taxon>Clostridia</taxon>
        <taxon>Eubacteriales</taxon>
        <taxon>Clostridiaceae</taxon>
        <taxon>Clostridium</taxon>
    </lineage>
</organism>
<gene>
    <name evidence="1" type="ORF">CNEO_43532</name>
</gene>
<evidence type="ECO:0000313" key="1">
    <source>
        <dbReference type="EMBL" id="CAG9708322.1"/>
    </source>
</evidence>
<evidence type="ECO:0000313" key="2">
    <source>
        <dbReference type="Proteomes" id="UP000789738"/>
    </source>
</evidence>
<accession>A0AA86JNI9</accession>
<dbReference type="AlphaFoldDB" id="A0AA86JNI9"/>
<comment type="caution">
    <text evidence="1">The sequence shown here is derived from an EMBL/GenBank/DDBJ whole genome shotgun (WGS) entry which is preliminary data.</text>
</comment>
<dbReference type="Proteomes" id="UP000789738">
    <property type="component" value="Unassembled WGS sequence"/>
</dbReference>
<name>A0AA86JNI9_9CLOT</name>
<protein>
    <submittedName>
        <fullName evidence="1">Uncharacterized protein</fullName>
    </submittedName>
</protein>
<dbReference type="EMBL" id="CAKJVE010000004">
    <property type="protein sequence ID" value="CAG9708322.1"/>
    <property type="molecule type" value="Genomic_DNA"/>
</dbReference>
<sequence>MYEEALIAVKKITVKVRMYKVIGNNINAKEKSIKI</sequence>
<proteinExistence type="predicted"/>